<keyword evidence="2 6" id="KW-0949">S-adenosyl-L-methionine</keyword>
<sequence>MSSNPPPPPADSSDGSTGNIFSRYYAQLSHQQNMLQDYIRTTTYQNAMFENTTDFEGSAVLDVGTGSGVLAFFAVQSGARKAYGVEMSDIAIQARKLVKANGMEDKITILKGKIEEVELPEKVDIIVSEPLGFLLVHERMLESYIAGRDRWLKPGGKMFPSNSTIFTAPFTDQALYDETVARGEFWDNDSFMGIDFSCLQEQSNVENFGQPVVGYFHPDILLCEDRASKFVDFHTVTKEEYNEGSAVDAQGQGHVKGNATQVAE</sequence>
<gene>
    <name evidence="8" type="ORF">TeGR_g3358</name>
</gene>
<dbReference type="Pfam" id="PF06325">
    <property type="entry name" value="PrmA"/>
    <property type="match status" value="1"/>
</dbReference>
<dbReference type="PANTHER" id="PTHR11006">
    <property type="entry name" value="PROTEIN ARGININE N-METHYLTRANSFERASE"/>
    <property type="match status" value="1"/>
</dbReference>
<name>A0ABQ6N3I3_9STRA</name>
<feature type="region of interest" description="Disordered" evidence="7">
    <location>
        <begin position="244"/>
        <end position="264"/>
    </location>
</feature>
<evidence type="ECO:0000313" key="8">
    <source>
        <dbReference type="EMBL" id="GMI39452.1"/>
    </source>
</evidence>
<dbReference type="EC" id="2.1.1.319" evidence="1"/>
<evidence type="ECO:0000256" key="6">
    <source>
        <dbReference type="PROSITE-ProRule" id="PRU01015"/>
    </source>
</evidence>
<keyword evidence="9" id="KW-1185">Reference proteome</keyword>
<evidence type="ECO:0000313" key="9">
    <source>
        <dbReference type="Proteomes" id="UP001165060"/>
    </source>
</evidence>
<evidence type="ECO:0000256" key="4">
    <source>
        <dbReference type="ARBA" id="ARBA00023163"/>
    </source>
</evidence>
<dbReference type="InterPro" id="IPR025799">
    <property type="entry name" value="Arg_MeTrfase"/>
</dbReference>
<keyword evidence="3" id="KW-0805">Transcription regulation</keyword>
<dbReference type="Proteomes" id="UP001165060">
    <property type="component" value="Unassembled WGS sequence"/>
</dbReference>
<keyword evidence="6" id="KW-0808">Transferase</keyword>
<dbReference type="PANTHER" id="PTHR11006:SF10">
    <property type="entry name" value="HISTONE-ARGININE METHYLTRANSFERASE CARMER-RELATED"/>
    <property type="match status" value="1"/>
</dbReference>
<dbReference type="PROSITE" id="PS51678">
    <property type="entry name" value="SAM_MT_PRMT"/>
    <property type="match status" value="1"/>
</dbReference>
<proteinExistence type="predicted"/>
<reference evidence="8 9" key="1">
    <citation type="journal article" date="2023" name="Commun. Biol.">
        <title>Genome analysis of Parmales, the sister group of diatoms, reveals the evolutionary specialization of diatoms from phago-mixotrophs to photoautotrophs.</title>
        <authorList>
            <person name="Ban H."/>
            <person name="Sato S."/>
            <person name="Yoshikawa S."/>
            <person name="Yamada K."/>
            <person name="Nakamura Y."/>
            <person name="Ichinomiya M."/>
            <person name="Sato N."/>
            <person name="Blanc-Mathieu R."/>
            <person name="Endo H."/>
            <person name="Kuwata A."/>
            <person name="Ogata H."/>
        </authorList>
    </citation>
    <scope>NUCLEOTIDE SEQUENCE [LARGE SCALE GENOMIC DNA]</scope>
</reference>
<accession>A0ABQ6N3I3</accession>
<evidence type="ECO:0000256" key="7">
    <source>
        <dbReference type="SAM" id="MobiDB-lite"/>
    </source>
</evidence>
<keyword evidence="4" id="KW-0804">Transcription</keyword>
<evidence type="ECO:0000256" key="3">
    <source>
        <dbReference type="ARBA" id="ARBA00023015"/>
    </source>
</evidence>
<evidence type="ECO:0000256" key="2">
    <source>
        <dbReference type="ARBA" id="ARBA00022691"/>
    </source>
</evidence>
<dbReference type="InterPro" id="IPR029063">
    <property type="entry name" value="SAM-dependent_MTases_sf"/>
</dbReference>
<protein>
    <recommendedName>
        <fullName evidence="1">type I protein arginine methyltransferase</fullName>
        <ecNumber evidence="1">2.1.1.319</ecNumber>
    </recommendedName>
</protein>
<comment type="caution">
    <text evidence="8">The sequence shown here is derived from an EMBL/GenBank/DDBJ whole genome shotgun (WGS) entry which is preliminary data.</text>
</comment>
<dbReference type="EMBL" id="BRYB01003607">
    <property type="protein sequence ID" value="GMI39452.1"/>
    <property type="molecule type" value="Genomic_DNA"/>
</dbReference>
<dbReference type="Gene3D" id="2.70.160.11">
    <property type="entry name" value="Hnrnp arginine n-methyltransferase1"/>
    <property type="match status" value="1"/>
</dbReference>
<dbReference type="SUPFAM" id="SSF53335">
    <property type="entry name" value="S-adenosyl-L-methionine-dependent methyltransferases"/>
    <property type="match status" value="1"/>
</dbReference>
<evidence type="ECO:0000256" key="1">
    <source>
        <dbReference type="ARBA" id="ARBA00011925"/>
    </source>
</evidence>
<keyword evidence="6" id="KW-0489">Methyltransferase</keyword>
<organism evidence="8 9">
    <name type="scientific">Tetraparma gracilis</name>
    <dbReference type="NCBI Taxonomy" id="2962635"/>
    <lineage>
        <taxon>Eukaryota</taxon>
        <taxon>Sar</taxon>
        <taxon>Stramenopiles</taxon>
        <taxon>Ochrophyta</taxon>
        <taxon>Bolidophyceae</taxon>
        <taxon>Parmales</taxon>
        <taxon>Triparmaceae</taxon>
        <taxon>Tetraparma</taxon>
    </lineage>
</organism>
<evidence type="ECO:0000256" key="5">
    <source>
        <dbReference type="ARBA" id="ARBA00049086"/>
    </source>
</evidence>
<comment type="catalytic activity">
    <reaction evidence="5">
        <text>L-arginyl-[protein] + 2 S-adenosyl-L-methionine = N(omega),N(omega)-dimethyl-L-arginyl-[protein] + 2 S-adenosyl-L-homocysteine + 2 H(+)</text>
        <dbReference type="Rhea" id="RHEA:48096"/>
        <dbReference type="Rhea" id="RHEA-COMP:10532"/>
        <dbReference type="Rhea" id="RHEA-COMP:11991"/>
        <dbReference type="ChEBI" id="CHEBI:15378"/>
        <dbReference type="ChEBI" id="CHEBI:29965"/>
        <dbReference type="ChEBI" id="CHEBI:57856"/>
        <dbReference type="ChEBI" id="CHEBI:59789"/>
        <dbReference type="ChEBI" id="CHEBI:61897"/>
        <dbReference type="EC" id="2.1.1.319"/>
    </reaction>
</comment>
<dbReference type="Gene3D" id="3.40.50.150">
    <property type="entry name" value="Vaccinia Virus protein VP39"/>
    <property type="match status" value="1"/>
</dbReference>
<dbReference type="CDD" id="cd02440">
    <property type="entry name" value="AdoMet_MTases"/>
    <property type="match status" value="1"/>
</dbReference>